<name>A0A9P8L4R9_9PEZI</name>
<reference evidence="2" key="1">
    <citation type="submission" date="2021-03" db="EMBL/GenBank/DDBJ databases">
        <title>Comparative genomics and phylogenomic investigation of the class Geoglossomycetes provide insights into ecological specialization and systematics.</title>
        <authorList>
            <person name="Melie T."/>
            <person name="Pirro S."/>
            <person name="Miller A.N."/>
            <person name="Quandt A."/>
        </authorList>
    </citation>
    <scope>NUCLEOTIDE SEQUENCE</scope>
    <source>
        <strain evidence="2">CAQ_001_2017</strain>
    </source>
</reference>
<evidence type="ECO:0000313" key="2">
    <source>
        <dbReference type="EMBL" id="KAH0543598.1"/>
    </source>
</evidence>
<dbReference type="Proteomes" id="UP000750711">
    <property type="component" value="Unassembled WGS sequence"/>
</dbReference>
<comment type="caution">
    <text evidence="2">The sequence shown here is derived from an EMBL/GenBank/DDBJ whole genome shotgun (WGS) entry which is preliminary data.</text>
</comment>
<keyword evidence="3" id="KW-1185">Reference proteome</keyword>
<evidence type="ECO:0000256" key="1">
    <source>
        <dbReference type="SAM" id="MobiDB-lite"/>
    </source>
</evidence>
<evidence type="ECO:0000313" key="3">
    <source>
        <dbReference type="Proteomes" id="UP000750711"/>
    </source>
</evidence>
<sequence>MSKRPHNTHALRPAEPVVEVDQDDQHFGSPMTEGEDLNDFLKEQFNVTDETLEGEIPSNAWLEEHFQTKSARIRYLYTEHSMQVKEISKKLSIRYQMVRNILTNELKRGPAEPFTLGEKGGLAPLLKAMRKPEDDE</sequence>
<gene>
    <name evidence="2" type="ORF">GP486_008563</name>
</gene>
<dbReference type="EMBL" id="JAGHQM010003481">
    <property type="protein sequence ID" value="KAH0543598.1"/>
    <property type="molecule type" value="Genomic_DNA"/>
</dbReference>
<protein>
    <submittedName>
        <fullName evidence="2">Uncharacterized protein</fullName>
    </submittedName>
</protein>
<feature type="region of interest" description="Disordered" evidence="1">
    <location>
        <begin position="1"/>
        <end position="35"/>
    </location>
</feature>
<proteinExistence type="predicted"/>
<accession>A0A9P8L4R9</accession>
<dbReference type="AlphaFoldDB" id="A0A9P8L4R9"/>
<organism evidence="2 3">
    <name type="scientific">Trichoglossum hirsutum</name>
    <dbReference type="NCBI Taxonomy" id="265104"/>
    <lineage>
        <taxon>Eukaryota</taxon>
        <taxon>Fungi</taxon>
        <taxon>Dikarya</taxon>
        <taxon>Ascomycota</taxon>
        <taxon>Pezizomycotina</taxon>
        <taxon>Geoglossomycetes</taxon>
        <taxon>Geoglossales</taxon>
        <taxon>Geoglossaceae</taxon>
        <taxon>Trichoglossum</taxon>
    </lineage>
</organism>